<keyword evidence="2" id="KW-1185">Reference proteome</keyword>
<sequence length="171" mass="18859">MYSAPMHRYRCAPRAATDVPRQQSAAVVTPICPCPNNSAVRTASLATVFKASAAKYRKRGESSLCALFSTQSPSHSLSFPLITFFTTLTNAWTRPTSSAAVCRFYCCQVVSLQVVCKSSIWWVEMRDWYKANRHHCPPSTCQALSHRPATPLKSPLPFPPSATSSVLLHLP</sequence>
<name>A0A1Y2I053_9FUNG</name>
<organism evidence="1 2">
    <name type="scientific">Catenaria anguillulae PL171</name>
    <dbReference type="NCBI Taxonomy" id="765915"/>
    <lineage>
        <taxon>Eukaryota</taxon>
        <taxon>Fungi</taxon>
        <taxon>Fungi incertae sedis</taxon>
        <taxon>Blastocladiomycota</taxon>
        <taxon>Blastocladiomycetes</taxon>
        <taxon>Blastocladiales</taxon>
        <taxon>Catenariaceae</taxon>
        <taxon>Catenaria</taxon>
    </lineage>
</organism>
<reference evidence="1 2" key="1">
    <citation type="submission" date="2016-07" db="EMBL/GenBank/DDBJ databases">
        <title>Pervasive Adenine N6-methylation of Active Genes in Fungi.</title>
        <authorList>
            <consortium name="DOE Joint Genome Institute"/>
            <person name="Mondo S.J."/>
            <person name="Dannebaum R.O."/>
            <person name="Kuo R.C."/>
            <person name="Labutti K."/>
            <person name="Haridas S."/>
            <person name="Kuo A."/>
            <person name="Salamov A."/>
            <person name="Ahrendt S.R."/>
            <person name="Lipzen A."/>
            <person name="Sullivan W."/>
            <person name="Andreopoulos W.B."/>
            <person name="Clum A."/>
            <person name="Lindquist E."/>
            <person name="Daum C."/>
            <person name="Ramamoorthy G.K."/>
            <person name="Gryganskyi A."/>
            <person name="Culley D."/>
            <person name="Magnuson J.K."/>
            <person name="James T.Y."/>
            <person name="O'Malley M.A."/>
            <person name="Stajich J.E."/>
            <person name="Spatafora J.W."/>
            <person name="Visel A."/>
            <person name="Grigoriev I.V."/>
        </authorList>
    </citation>
    <scope>NUCLEOTIDE SEQUENCE [LARGE SCALE GENOMIC DNA]</scope>
    <source>
        <strain evidence="1 2">PL171</strain>
    </source>
</reference>
<dbReference type="Proteomes" id="UP000193411">
    <property type="component" value="Unassembled WGS sequence"/>
</dbReference>
<evidence type="ECO:0000313" key="2">
    <source>
        <dbReference type="Proteomes" id="UP000193411"/>
    </source>
</evidence>
<gene>
    <name evidence="1" type="ORF">BCR44DRAFT_1171228</name>
</gene>
<protein>
    <submittedName>
        <fullName evidence="1">Uncharacterized protein</fullName>
    </submittedName>
</protein>
<comment type="caution">
    <text evidence="1">The sequence shown here is derived from an EMBL/GenBank/DDBJ whole genome shotgun (WGS) entry which is preliminary data.</text>
</comment>
<dbReference type="AlphaFoldDB" id="A0A1Y2I053"/>
<accession>A0A1Y2I053</accession>
<dbReference type="EMBL" id="MCFL01000003">
    <property type="protein sequence ID" value="ORZ40237.1"/>
    <property type="molecule type" value="Genomic_DNA"/>
</dbReference>
<proteinExistence type="predicted"/>
<evidence type="ECO:0000313" key="1">
    <source>
        <dbReference type="EMBL" id="ORZ40237.1"/>
    </source>
</evidence>